<keyword evidence="1" id="KW-0472">Membrane</keyword>
<keyword evidence="1" id="KW-0812">Transmembrane</keyword>
<reference evidence="2" key="1">
    <citation type="journal article" date="2014" name="Front. Microbiol.">
        <title>High frequency of phylogenetically diverse reductive dehalogenase-homologous genes in deep subseafloor sedimentary metagenomes.</title>
        <authorList>
            <person name="Kawai M."/>
            <person name="Futagami T."/>
            <person name="Toyoda A."/>
            <person name="Takaki Y."/>
            <person name="Nishi S."/>
            <person name="Hori S."/>
            <person name="Arai W."/>
            <person name="Tsubouchi T."/>
            <person name="Morono Y."/>
            <person name="Uchiyama I."/>
            <person name="Ito T."/>
            <person name="Fujiyama A."/>
            <person name="Inagaki F."/>
            <person name="Takami H."/>
        </authorList>
    </citation>
    <scope>NUCLEOTIDE SEQUENCE</scope>
    <source>
        <strain evidence="2">Expedition CK06-06</strain>
    </source>
</reference>
<dbReference type="EMBL" id="BARS01027616">
    <property type="protein sequence ID" value="GAG00003.1"/>
    <property type="molecule type" value="Genomic_DNA"/>
</dbReference>
<evidence type="ECO:0000313" key="2">
    <source>
        <dbReference type="EMBL" id="GAG00003.1"/>
    </source>
</evidence>
<feature type="non-terminal residue" evidence="2">
    <location>
        <position position="80"/>
    </location>
</feature>
<name>X0UI22_9ZZZZ</name>
<keyword evidence="1" id="KW-1133">Transmembrane helix</keyword>
<accession>X0UI22</accession>
<gene>
    <name evidence="2" type="ORF">S01H1_43353</name>
</gene>
<comment type="caution">
    <text evidence="2">The sequence shown here is derived from an EMBL/GenBank/DDBJ whole genome shotgun (WGS) entry which is preliminary data.</text>
</comment>
<protein>
    <submittedName>
        <fullName evidence="2">Uncharacterized protein</fullName>
    </submittedName>
</protein>
<dbReference type="AlphaFoldDB" id="X0UI22"/>
<sequence>MSVAFWLLASMFMVAVLVLEGILVYRRDRKWQELEASFRTGGNGWAMAAAEAGAKVKRPVGEIKVLEARTTRLGSLAALA</sequence>
<proteinExistence type="predicted"/>
<organism evidence="2">
    <name type="scientific">marine sediment metagenome</name>
    <dbReference type="NCBI Taxonomy" id="412755"/>
    <lineage>
        <taxon>unclassified sequences</taxon>
        <taxon>metagenomes</taxon>
        <taxon>ecological metagenomes</taxon>
    </lineage>
</organism>
<feature type="transmembrane region" description="Helical" evidence="1">
    <location>
        <begin position="6"/>
        <end position="25"/>
    </location>
</feature>
<evidence type="ECO:0000256" key="1">
    <source>
        <dbReference type="SAM" id="Phobius"/>
    </source>
</evidence>